<keyword evidence="3" id="KW-1185">Reference proteome</keyword>
<dbReference type="Proteomes" id="UP000015106">
    <property type="component" value="Chromosome 7"/>
</dbReference>
<evidence type="ECO:0000313" key="2">
    <source>
        <dbReference type="EnsemblPlants" id="TuG1812G0700004619.01.T01.cds468101"/>
    </source>
</evidence>
<reference evidence="2" key="2">
    <citation type="submission" date="2018-03" db="EMBL/GenBank/DDBJ databases">
        <title>The Triticum urartu genome reveals the dynamic nature of wheat genome evolution.</title>
        <authorList>
            <person name="Ling H."/>
            <person name="Ma B."/>
            <person name="Shi X."/>
            <person name="Liu H."/>
            <person name="Dong L."/>
            <person name="Sun H."/>
            <person name="Cao Y."/>
            <person name="Gao Q."/>
            <person name="Zheng S."/>
            <person name="Li Y."/>
            <person name="Yu Y."/>
            <person name="Du H."/>
            <person name="Qi M."/>
            <person name="Li Y."/>
            <person name="Yu H."/>
            <person name="Cui Y."/>
            <person name="Wang N."/>
            <person name="Chen C."/>
            <person name="Wu H."/>
            <person name="Zhao Y."/>
            <person name="Zhang J."/>
            <person name="Li Y."/>
            <person name="Zhou W."/>
            <person name="Zhang B."/>
            <person name="Hu W."/>
            <person name="Eijk M."/>
            <person name="Tang J."/>
            <person name="Witsenboer H."/>
            <person name="Zhao S."/>
            <person name="Li Z."/>
            <person name="Zhang A."/>
            <person name="Wang D."/>
            <person name="Liang C."/>
        </authorList>
    </citation>
    <scope>NUCLEOTIDE SEQUENCE [LARGE SCALE GENOMIC DNA]</scope>
    <source>
        <strain evidence="2">cv. G1812</strain>
    </source>
</reference>
<dbReference type="PANTHER" id="PTHR11439:SF515">
    <property type="entry name" value="GAG-POL POLYPROTEIN"/>
    <property type="match status" value="1"/>
</dbReference>
<accession>A0A8R7R4R1</accession>
<organism evidence="2 3">
    <name type="scientific">Triticum urartu</name>
    <name type="common">Red wild einkorn</name>
    <name type="synonym">Crithodium urartu</name>
    <dbReference type="NCBI Taxonomy" id="4572"/>
    <lineage>
        <taxon>Eukaryota</taxon>
        <taxon>Viridiplantae</taxon>
        <taxon>Streptophyta</taxon>
        <taxon>Embryophyta</taxon>
        <taxon>Tracheophyta</taxon>
        <taxon>Spermatophyta</taxon>
        <taxon>Magnoliopsida</taxon>
        <taxon>Liliopsida</taxon>
        <taxon>Poales</taxon>
        <taxon>Poaceae</taxon>
        <taxon>BOP clade</taxon>
        <taxon>Pooideae</taxon>
        <taxon>Triticodae</taxon>
        <taxon>Triticeae</taxon>
        <taxon>Triticinae</taxon>
        <taxon>Triticum</taxon>
    </lineage>
</organism>
<name>A0A8R7R4R1_TRIUA</name>
<reference evidence="3" key="1">
    <citation type="journal article" date="2013" name="Nature">
        <title>Draft genome of the wheat A-genome progenitor Triticum urartu.</title>
        <authorList>
            <person name="Ling H.Q."/>
            <person name="Zhao S."/>
            <person name="Liu D."/>
            <person name="Wang J."/>
            <person name="Sun H."/>
            <person name="Zhang C."/>
            <person name="Fan H."/>
            <person name="Li D."/>
            <person name="Dong L."/>
            <person name="Tao Y."/>
            <person name="Gao C."/>
            <person name="Wu H."/>
            <person name="Li Y."/>
            <person name="Cui Y."/>
            <person name="Guo X."/>
            <person name="Zheng S."/>
            <person name="Wang B."/>
            <person name="Yu K."/>
            <person name="Liang Q."/>
            <person name="Yang W."/>
            <person name="Lou X."/>
            <person name="Chen J."/>
            <person name="Feng M."/>
            <person name="Jian J."/>
            <person name="Zhang X."/>
            <person name="Luo G."/>
            <person name="Jiang Y."/>
            <person name="Liu J."/>
            <person name="Wang Z."/>
            <person name="Sha Y."/>
            <person name="Zhang B."/>
            <person name="Wu H."/>
            <person name="Tang D."/>
            <person name="Shen Q."/>
            <person name="Xue P."/>
            <person name="Zou S."/>
            <person name="Wang X."/>
            <person name="Liu X."/>
            <person name="Wang F."/>
            <person name="Yang Y."/>
            <person name="An X."/>
            <person name="Dong Z."/>
            <person name="Zhang K."/>
            <person name="Zhang X."/>
            <person name="Luo M.C."/>
            <person name="Dvorak J."/>
            <person name="Tong Y."/>
            <person name="Wang J."/>
            <person name="Yang H."/>
            <person name="Li Z."/>
            <person name="Wang D."/>
            <person name="Zhang A."/>
            <person name="Wang J."/>
        </authorList>
    </citation>
    <scope>NUCLEOTIDE SEQUENCE</scope>
    <source>
        <strain evidence="3">cv. G1812</strain>
    </source>
</reference>
<dbReference type="AlphaFoldDB" id="A0A8R7R4R1"/>
<feature type="domain" description="Reverse transcriptase Ty1/copia-type" evidence="1">
    <location>
        <begin position="1"/>
        <end position="92"/>
    </location>
</feature>
<dbReference type="Pfam" id="PF07727">
    <property type="entry name" value="RVT_2"/>
    <property type="match status" value="1"/>
</dbReference>
<dbReference type="Gramene" id="TuG1812G0700004619.01.T01">
    <property type="protein sequence ID" value="TuG1812G0700004619.01.T01.cds468101"/>
    <property type="gene ID" value="TuG1812G0700004619.01"/>
</dbReference>
<dbReference type="SUPFAM" id="SSF56672">
    <property type="entry name" value="DNA/RNA polymerases"/>
    <property type="match status" value="1"/>
</dbReference>
<reference evidence="2" key="3">
    <citation type="submission" date="2022-06" db="UniProtKB">
        <authorList>
            <consortium name="EnsemblPlants"/>
        </authorList>
    </citation>
    <scope>IDENTIFICATION</scope>
</reference>
<protein>
    <recommendedName>
        <fullName evidence="1">Reverse transcriptase Ty1/copia-type domain-containing protein</fullName>
    </recommendedName>
</protein>
<evidence type="ECO:0000313" key="3">
    <source>
        <dbReference type="Proteomes" id="UP000015106"/>
    </source>
</evidence>
<proteinExistence type="predicted"/>
<dbReference type="PANTHER" id="PTHR11439">
    <property type="entry name" value="GAG-POL-RELATED RETROTRANSPOSON"/>
    <property type="match status" value="1"/>
</dbReference>
<dbReference type="InterPro" id="IPR013103">
    <property type="entry name" value="RVT_2"/>
</dbReference>
<dbReference type="EnsemblPlants" id="TuG1812G0700004619.01.T01">
    <property type="protein sequence ID" value="TuG1812G0700004619.01.T01.cds468101"/>
    <property type="gene ID" value="TuG1812G0700004619.01"/>
</dbReference>
<sequence>MYKRGTGSDCLLIGVYVDDLLITGADEREIGRFKKQMKELFKMSDLGLLSYYLGIEVRQSKDGITLCQEAYALKILQNCGMEDCNPSQTPMEARLKLSKRSKAPTVDSTEYRSIVGSLRYLVNTRPDLAYSVGIVSRYMENPTT</sequence>
<evidence type="ECO:0000259" key="1">
    <source>
        <dbReference type="Pfam" id="PF07727"/>
    </source>
</evidence>
<dbReference type="InterPro" id="IPR043502">
    <property type="entry name" value="DNA/RNA_pol_sf"/>
</dbReference>